<keyword evidence="1" id="KW-0812">Transmembrane</keyword>
<evidence type="ECO:0000313" key="3">
    <source>
        <dbReference type="Proteomes" id="UP000023152"/>
    </source>
</evidence>
<feature type="transmembrane region" description="Helical" evidence="1">
    <location>
        <begin position="17"/>
        <end position="34"/>
    </location>
</feature>
<sequence>MKLFKVFFAKQISIKKFFFLQMCYLYIIYLELIIQSNNLKNMYKLKMETILLGNEFVLFESIPEGEYKKKLAQFIIIFNFMQKLFETNFEILAFEIWKKFLLGNFLKKICYLFETLEEGIRAITKKLQICYFEDFFIGFYLHFLLEIILKILL</sequence>
<name>X6P0G5_RETFI</name>
<evidence type="ECO:0000313" key="2">
    <source>
        <dbReference type="EMBL" id="ETO31569.1"/>
    </source>
</evidence>
<accession>X6P0G5</accession>
<organism evidence="2 3">
    <name type="scientific">Reticulomyxa filosa</name>
    <dbReference type="NCBI Taxonomy" id="46433"/>
    <lineage>
        <taxon>Eukaryota</taxon>
        <taxon>Sar</taxon>
        <taxon>Rhizaria</taxon>
        <taxon>Retaria</taxon>
        <taxon>Foraminifera</taxon>
        <taxon>Monothalamids</taxon>
        <taxon>Reticulomyxidae</taxon>
        <taxon>Reticulomyxa</taxon>
    </lineage>
</organism>
<evidence type="ECO:0000256" key="1">
    <source>
        <dbReference type="SAM" id="Phobius"/>
    </source>
</evidence>
<evidence type="ECO:0008006" key="4">
    <source>
        <dbReference type="Google" id="ProtNLM"/>
    </source>
</evidence>
<gene>
    <name evidence="2" type="ORF">RFI_05552</name>
</gene>
<keyword evidence="3" id="KW-1185">Reference proteome</keyword>
<keyword evidence="1" id="KW-1133">Transmembrane helix</keyword>
<dbReference type="EMBL" id="ASPP01004838">
    <property type="protein sequence ID" value="ETO31569.1"/>
    <property type="molecule type" value="Genomic_DNA"/>
</dbReference>
<keyword evidence="1" id="KW-0472">Membrane</keyword>
<proteinExistence type="predicted"/>
<dbReference type="AlphaFoldDB" id="X6P0G5"/>
<comment type="caution">
    <text evidence="2">The sequence shown here is derived from an EMBL/GenBank/DDBJ whole genome shotgun (WGS) entry which is preliminary data.</text>
</comment>
<protein>
    <recommendedName>
        <fullName evidence="4">Transmembrane protein</fullName>
    </recommendedName>
</protein>
<dbReference type="Proteomes" id="UP000023152">
    <property type="component" value="Unassembled WGS sequence"/>
</dbReference>
<reference evidence="2 3" key="1">
    <citation type="journal article" date="2013" name="Curr. Biol.">
        <title>The Genome of the Foraminiferan Reticulomyxa filosa.</title>
        <authorList>
            <person name="Glockner G."/>
            <person name="Hulsmann N."/>
            <person name="Schleicher M."/>
            <person name="Noegel A.A."/>
            <person name="Eichinger L."/>
            <person name="Gallinger C."/>
            <person name="Pawlowski J."/>
            <person name="Sierra R."/>
            <person name="Euteneuer U."/>
            <person name="Pillet L."/>
            <person name="Moustafa A."/>
            <person name="Platzer M."/>
            <person name="Groth M."/>
            <person name="Szafranski K."/>
            <person name="Schliwa M."/>
        </authorList>
    </citation>
    <scope>NUCLEOTIDE SEQUENCE [LARGE SCALE GENOMIC DNA]</scope>
</reference>